<protein>
    <submittedName>
        <fullName evidence="14">DUF1211 domain-containing protein</fullName>
    </submittedName>
</protein>
<comment type="caution">
    <text evidence="14">The sequence shown here is derived from an EMBL/GenBank/DDBJ whole genome shotgun (WGS) entry which is preliminary data.</text>
</comment>
<keyword evidence="4" id="KW-0633">Potassium transport</keyword>
<dbReference type="Proteomes" id="UP000279275">
    <property type="component" value="Unassembled WGS sequence"/>
</dbReference>
<dbReference type="Pfam" id="PF06736">
    <property type="entry name" value="TMEM175"/>
    <property type="match status" value="1"/>
</dbReference>
<comment type="similarity">
    <text evidence="2">Belongs to the TMEM175 family.</text>
</comment>
<dbReference type="EMBL" id="RFFH01000001">
    <property type="protein sequence ID" value="RMI35215.1"/>
    <property type="molecule type" value="Genomic_DNA"/>
</dbReference>
<reference evidence="14 15" key="1">
    <citation type="submission" date="2018-10" db="EMBL/GenBank/DDBJ databases">
        <title>Isolation from cow dung.</title>
        <authorList>
            <person name="Ling L."/>
        </authorList>
    </citation>
    <scope>NUCLEOTIDE SEQUENCE [LARGE SCALE GENOMIC DNA]</scope>
    <source>
        <strain evidence="14 15">NEAU-LL90</strain>
    </source>
</reference>
<evidence type="ECO:0000256" key="2">
    <source>
        <dbReference type="ARBA" id="ARBA00006920"/>
    </source>
</evidence>
<evidence type="ECO:0000313" key="15">
    <source>
        <dbReference type="Proteomes" id="UP000279275"/>
    </source>
</evidence>
<evidence type="ECO:0000256" key="13">
    <source>
        <dbReference type="SAM" id="Phobius"/>
    </source>
</evidence>
<dbReference type="GO" id="GO:0005267">
    <property type="term" value="F:potassium channel activity"/>
    <property type="evidence" value="ECO:0007669"/>
    <property type="project" value="UniProtKB-KW"/>
</dbReference>
<dbReference type="GO" id="GO:0015252">
    <property type="term" value="F:proton channel activity"/>
    <property type="evidence" value="ECO:0007669"/>
    <property type="project" value="InterPro"/>
</dbReference>
<evidence type="ECO:0000256" key="5">
    <source>
        <dbReference type="ARBA" id="ARBA00022692"/>
    </source>
</evidence>
<evidence type="ECO:0000256" key="7">
    <source>
        <dbReference type="ARBA" id="ARBA00022958"/>
    </source>
</evidence>
<evidence type="ECO:0000313" key="14">
    <source>
        <dbReference type="EMBL" id="RMI35215.1"/>
    </source>
</evidence>
<keyword evidence="15" id="KW-1185">Reference proteome</keyword>
<keyword evidence="11" id="KW-0407">Ion channel</keyword>
<sequence length="277" mass="30250">MPVTVRCRSVNITSPRPEYFRTARSAVRAAISMNRLRKNVPGTALGCRTKGQPGRSAGSLPGPSGRMVEVSSYNEISGQSLERIRALSDGVFAVAMTLLVLDVKLPAGVGDTDAQLWHAVADLAPKFTAYLLSFTMLGLFWLAQHTLLALPIRSDRPFTLTQLGFLFVVTLLPFSAAVLAEHPHTRVAIGLYWLNLLLMGLMLAVGRTYMVKAGHVPDEQLDDATAYLDRLVLAQTLYALSAALCFADPIYSIVALLLAQSVFLVSPPRLPRFITRR</sequence>
<evidence type="ECO:0000256" key="12">
    <source>
        <dbReference type="ARBA" id="ARBA00034430"/>
    </source>
</evidence>
<evidence type="ECO:0000256" key="3">
    <source>
        <dbReference type="ARBA" id="ARBA00022448"/>
    </source>
</evidence>
<dbReference type="PANTHER" id="PTHR31462">
    <property type="entry name" value="ENDOSOMAL/LYSOSOMAL POTASSIUM CHANNEL TMEM175"/>
    <property type="match status" value="1"/>
</dbReference>
<keyword evidence="8 13" id="KW-1133">Transmembrane helix</keyword>
<keyword evidence="9" id="KW-0406">Ion transport</keyword>
<evidence type="ECO:0000256" key="6">
    <source>
        <dbReference type="ARBA" id="ARBA00022826"/>
    </source>
</evidence>
<accession>A0A3M2LGW7</accession>
<gene>
    <name evidence="14" type="ORF">EBN03_02675</name>
</gene>
<keyword evidence="5 13" id="KW-0812">Transmembrane</keyword>
<dbReference type="AlphaFoldDB" id="A0A3M2LGW7"/>
<keyword evidence="10 13" id="KW-0472">Membrane</keyword>
<feature type="transmembrane region" description="Helical" evidence="13">
    <location>
        <begin position="160"/>
        <end position="180"/>
    </location>
</feature>
<comment type="catalytic activity">
    <reaction evidence="12">
        <text>K(+)(in) = K(+)(out)</text>
        <dbReference type="Rhea" id="RHEA:29463"/>
        <dbReference type="ChEBI" id="CHEBI:29103"/>
    </reaction>
</comment>
<organism evidence="14 15">
    <name type="scientific">Nocardia stercoris</name>
    <dbReference type="NCBI Taxonomy" id="2483361"/>
    <lineage>
        <taxon>Bacteria</taxon>
        <taxon>Bacillati</taxon>
        <taxon>Actinomycetota</taxon>
        <taxon>Actinomycetes</taxon>
        <taxon>Mycobacteriales</taxon>
        <taxon>Nocardiaceae</taxon>
        <taxon>Nocardia</taxon>
    </lineage>
</organism>
<feature type="transmembrane region" description="Helical" evidence="13">
    <location>
        <begin position="186"/>
        <end position="206"/>
    </location>
</feature>
<proteinExistence type="inferred from homology"/>
<comment type="subcellular location">
    <subcellularLocation>
        <location evidence="1">Membrane</location>
        <topology evidence="1">Multi-pass membrane protein</topology>
    </subcellularLocation>
</comment>
<dbReference type="InterPro" id="IPR010617">
    <property type="entry name" value="TMEM175-like"/>
</dbReference>
<keyword evidence="7" id="KW-0630">Potassium</keyword>
<evidence type="ECO:0000256" key="10">
    <source>
        <dbReference type="ARBA" id="ARBA00023136"/>
    </source>
</evidence>
<feature type="transmembrane region" description="Helical" evidence="13">
    <location>
        <begin position="127"/>
        <end position="148"/>
    </location>
</feature>
<name>A0A3M2LGW7_9NOCA</name>
<dbReference type="GO" id="GO:0016020">
    <property type="term" value="C:membrane"/>
    <property type="evidence" value="ECO:0007669"/>
    <property type="project" value="UniProtKB-SubCell"/>
</dbReference>
<evidence type="ECO:0000256" key="4">
    <source>
        <dbReference type="ARBA" id="ARBA00022538"/>
    </source>
</evidence>
<keyword evidence="3" id="KW-0813">Transport</keyword>
<dbReference type="PANTHER" id="PTHR31462:SF5">
    <property type="entry name" value="ENDOSOMAL_LYSOSOMAL PROTON CHANNEL TMEM175"/>
    <property type="match status" value="1"/>
</dbReference>
<evidence type="ECO:0000256" key="1">
    <source>
        <dbReference type="ARBA" id="ARBA00004141"/>
    </source>
</evidence>
<evidence type="ECO:0000256" key="9">
    <source>
        <dbReference type="ARBA" id="ARBA00023065"/>
    </source>
</evidence>
<evidence type="ECO:0000256" key="8">
    <source>
        <dbReference type="ARBA" id="ARBA00022989"/>
    </source>
</evidence>
<evidence type="ECO:0000256" key="11">
    <source>
        <dbReference type="ARBA" id="ARBA00023303"/>
    </source>
</evidence>
<keyword evidence="6" id="KW-0631">Potassium channel</keyword>